<dbReference type="EMBL" id="CP003274">
    <property type="protein sequence ID" value="AFL76624.1"/>
    <property type="molecule type" value="Genomic_DNA"/>
</dbReference>
<name>I3YI06_ALIFI</name>
<protein>
    <submittedName>
        <fullName evidence="1">Uncharacterized protein</fullName>
    </submittedName>
</protein>
<dbReference type="AlphaFoldDB" id="I3YI06"/>
<dbReference type="KEGG" id="afd:Alfi_0214"/>
<proteinExistence type="predicted"/>
<sequence>MLLDELVLEVVPGNKYTMAKGKYTRKEAGIKAYLEVTGEELPLRVTVAEIREYSKALPEEQRKRCHELYLHYMSIGRPEYLEHYSNR</sequence>
<gene>
    <name evidence="1" type="ordered locus">Alfi_0214</name>
</gene>
<reference evidence="2" key="1">
    <citation type="journal article" date="2013" name="Stand. Genomic Sci.">
        <title>Complete genome sequence of the bile-resistant pigment-producing anaerobe Alistipes finegoldii type strain (AHN2437(T)).</title>
        <authorList>
            <person name="Mavromatis K."/>
            <person name="Stackebrandt E."/>
            <person name="Munk C."/>
            <person name="Lapidus A."/>
            <person name="Nolan M."/>
            <person name="Lucas S."/>
            <person name="Hammon N."/>
            <person name="Deshpande S."/>
            <person name="Cheng J.F."/>
            <person name="Tapia R."/>
            <person name="Goodwin L.A."/>
            <person name="Pitluck S."/>
            <person name="Liolios K."/>
            <person name="Pagani I."/>
            <person name="Ivanova N."/>
            <person name="Mikhailova N."/>
            <person name="Huntemann M."/>
            <person name="Pati A."/>
            <person name="Chen A."/>
            <person name="Palaniappan K."/>
            <person name="Land M."/>
            <person name="Hauser L."/>
            <person name="Rohde M."/>
            <person name="Gronow S."/>
            <person name="Goker M."/>
            <person name="Detter J.C."/>
            <person name="Bristow J."/>
            <person name="Eisen J.A."/>
            <person name="Markowitz V."/>
            <person name="Hugenholtz P."/>
            <person name="Kyrpides N.C."/>
            <person name="Klenk H.P."/>
            <person name="Woyke T."/>
        </authorList>
    </citation>
    <scope>NUCLEOTIDE SEQUENCE</scope>
    <source>
        <strain evidence="2">DSM 17242 / JCM 16770 / AHN 2437 / CCUG 46020 / CIP 107999</strain>
    </source>
</reference>
<accession>I3YI06</accession>
<organism evidence="1 2">
    <name type="scientific">Alistipes finegoldii (strain DSM 17242 / JCM 16770 / CCUG 46020 / CIP 107999 / KCTC 15236 / AHN 2437)</name>
    <dbReference type="NCBI Taxonomy" id="679935"/>
    <lineage>
        <taxon>Bacteria</taxon>
        <taxon>Pseudomonadati</taxon>
        <taxon>Bacteroidota</taxon>
        <taxon>Bacteroidia</taxon>
        <taxon>Bacteroidales</taxon>
        <taxon>Rikenellaceae</taxon>
        <taxon>Alistipes</taxon>
    </lineage>
</organism>
<dbReference type="Proteomes" id="UP000006052">
    <property type="component" value="Chromosome"/>
</dbReference>
<evidence type="ECO:0000313" key="2">
    <source>
        <dbReference type="Proteomes" id="UP000006052"/>
    </source>
</evidence>
<dbReference type="HOGENOM" id="CLU_190424_0_0_10"/>
<dbReference type="STRING" id="679935.Alfi_0214"/>
<evidence type="ECO:0000313" key="1">
    <source>
        <dbReference type="EMBL" id="AFL76624.1"/>
    </source>
</evidence>